<dbReference type="Gene3D" id="3.90.650.10">
    <property type="entry name" value="PurM-like C-terminal domain"/>
    <property type="match status" value="1"/>
</dbReference>
<dbReference type="PANTHER" id="PTHR30270">
    <property type="entry name" value="THIAMINE-MONOPHOSPHATE KINASE"/>
    <property type="match status" value="1"/>
</dbReference>
<gene>
    <name evidence="2" type="ORF">UFOPK1684_01137</name>
</gene>
<dbReference type="EMBL" id="CAEZTM010000058">
    <property type="protein sequence ID" value="CAB4577418.1"/>
    <property type="molecule type" value="Genomic_DNA"/>
</dbReference>
<dbReference type="InterPro" id="IPR036676">
    <property type="entry name" value="PurM-like_C_sf"/>
</dbReference>
<dbReference type="Gene3D" id="3.30.1330.10">
    <property type="entry name" value="PurM-like, N-terminal domain"/>
    <property type="match status" value="1"/>
</dbReference>
<feature type="domain" description="PurM-like N-terminal" evidence="1">
    <location>
        <begin position="34"/>
        <end position="146"/>
    </location>
</feature>
<dbReference type="InterPro" id="IPR036921">
    <property type="entry name" value="PurM-like_N_sf"/>
</dbReference>
<evidence type="ECO:0000313" key="2">
    <source>
        <dbReference type="EMBL" id="CAB4577418.1"/>
    </source>
</evidence>
<protein>
    <submittedName>
        <fullName evidence="2">Unannotated protein</fullName>
    </submittedName>
</protein>
<accession>A0A6J6EXK8</accession>
<dbReference type="PIRSF" id="PIRSF005303">
    <property type="entry name" value="Thiam_monoph_kin"/>
    <property type="match status" value="1"/>
</dbReference>
<dbReference type="HAMAP" id="MF_02128">
    <property type="entry name" value="TMP_kinase"/>
    <property type="match status" value="1"/>
</dbReference>
<dbReference type="PANTHER" id="PTHR30270:SF0">
    <property type="entry name" value="THIAMINE-MONOPHOSPHATE KINASE"/>
    <property type="match status" value="1"/>
</dbReference>
<dbReference type="InterPro" id="IPR006283">
    <property type="entry name" value="ThiL-like"/>
</dbReference>
<reference evidence="2" key="1">
    <citation type="submission" date="2020-05" db="EMBL/GenBank/DDBJ databases">
        <authorList>
            <person name="Chiriac C."/>
            <person name="Salcher M."/>
            <person name="Ghai R."/>
            <person name="Kavagutti S V."/>
        </authorList>
    </citation>
    <scope>NUCLEOTIDE SEQUENCE</scope>
</reference>
<sequence length="322" mass="32958">MSEEQTLGEIGESEALSRIIPLLPAAPSIVLGPGDDSAILNTPDSRVVISTDMMIEGPDFRWDWSSPEQVGWKAIASNAADIAAMGATPTAFQISVAAPDSTPIGVLLGIARGVSNAIGALAPAAGVSGGDLSLAPVVTLSVTVLGDLGGRSPVTRAGARPGDVLAIAGELGLSHRGLVALQEATGDLREIAALRASDSTVAHHLAPHPPIHLGVVASDAGATAMMDVSDGLWMDATRMATSSGVMIELSPDYPWDEASLMGGEDHGLLAAFPPDVRVPEGFAVIGEVHNATVEPGVWLEGFEPGSRPGGWDPFYGASARWS</sequence>
<dbReference type="SUPFAM" id="SSF56042">
    <property type="entry name" value="PurM C-terminal domain-like"/>
    <property type="match status" value="1"/>
</dbReference>
<dbReference type="GO" id="GO:0009030">
    <property type="term" value="F:thiamine-phosphate kinase activity"/>
    <property type="evidence" value="ECO:0007669"/>
    <property type="project" value="InterPro"/>
</dbReference>
<dbReference type="CDD" id="cd02194">
    <property type="entry name" value="ThiL"/>
    <property type="match status" value="1"/>
</dbReference>
<name>A0A6J6EXK8_9ZZZZ</name>
<organism evidence="2">
    <name type="scientific">freshwater metagenome</name>
    <dbReference type="NCBI Taxonomy" id="449393"/>
    <lineage>
        <taxon>unclassified sequences</taxon>
        <taxon>metagenomes</taxon>
        <taxon>ecological metagenomes</taxon>
    </lineage>
</organism>
<dbReference type="SUPFAM" id="SSF55326">
    <property type="entry name" value="PurM N-terminal domain-like"/>
    <property type="match status" value="1"/>
</dbReference>
<proteinExistence type="inferred from homology"/>
<dbReference type="GO" id="GO:0009228">
    <property type="term" value="P:thiamine biosynthetic process"/>
    <property type="evidence" value="ECO:0007669"/>
    <property type="project" value="InterPro"/>
</dbReference>
<dbReference type="AlphaFoldDB" id="A0A6J6EXK8"/>
<dbReference type="Pfam" id="PF00586">
    <property type="entry name" value="AIRS"/>
    <property type="match status" value="1"/>
</dbReference>
<dbReference type="InterPro" id="IPR016188">
    <property type="entry name" value="PurM-like_N"/>
</dbReference>
<evidence type="ECO:0000259" key="1">
    <source>
        <dbReference type="Pfam" id="PF00586"/>
    </source>
</evidence>